<evidence type="ECO:0000313" key="2">
    <source>
        <dbReference type="Proteomes" id="UP001234202"/>
    </source>
</evidence>
<sequence length="314" mass="34710">MMSFKGSPIALPTFPFDFSKSTRTHHRTPSLSSTSSATISSTEDELPTDNEGASPPSGNKDVEIDTDAEDDDDVHYVDMPKTPMASAMTPTTPTDRFTRLSVCARRMKGDRFLPKRLRSSGNLRDEFHGLAGMSPRSVSASVYDPPASPSPLPIAEPKMLTPATAHEPEAKSESPTHSTSVRESSVAPKQSPKTDEHPTTIRKVTFGRILRYPNVKLRPDARHQPYASRQPSRCPPSMLWPKAEMQDDRAVSQISRSKLKTKFSVESLPPRLKERLEGENKQWLLVGPDIARHLHMGGNVLVRDFAGNAVGWMT</sequence>
<proteinExistence type="predicted"/>
<reference evidence="1" key="1">
    <citation type="submission" date="2023-04" db="EMBL/GenBank/DDBJ databases">
        <title>Draft Genome sequencing of Naganishia species isolated from polar environments using Oxford Nanopore Technology.</title>
        <authorList>
            <person name="Leo P."/>
            <person name="Venkateswaran K."/>
        </authorList>
    </citation>
    <scope>NUCLEOTIDE SEQUENCE</scope>
    <source>
        <strain evidence="1">DBVPG 5303</strain>
    </source>
</reference>
<comment type="caution">
    <text evidence="1">The sequence shown here is derived from an EMBL/GenBank/DDBJ whole genome shotgun (WGS) entry which is preliminary data.</text>
</comment>
<name>A0ACC2XDU2_9TREE</name>
<protein>
    <submittedName>
        <fullName evidence="1">Uncharacterized protein</fullName>
    </submittedName>
</protein>
<dbReference type="Proteomes" id="UP001234202">
    <property type="component" value="Unassembled WGS sequence"/>
</dbReference>
<keyword evidence="2" id="KW-1185">Reference proteome</keyword>
<gene>
    <name evidence="1" type="ORF">QFC24_004428</name>
</gene>
<evidence type="ECO:0000313" key="1">
    <source>
        <dbReference type="EMBL" id="KAJ9122198.1"/>
    </source>
</evidence>
<accession>A0ACC2XDU2</accession>
<organism evidence="1 2">
    <name type="scientific">Naganishia onofrii</name>
    <dbReference type="NCBI Taxonomy" id="1851511"/>
    <lineage>
        <taxon>Eukaryota</taxon>
        <taxon>Fungi</taxon>
        <taxon>Dikarya</taxon>
        <taxon>Basidiomycota</taxon>
        <taxon>Agaricomycotina</taxon>
        <taxon>Tremellomycetes</taxon>
        <taxon>Filobasidiales</taxon>
        <taxon>Filobasidiaceae</taxon>
        <taxon>Naganishia</taxon>
    </lineage>
</organism>
<dbReference type="EMBL" id="JASBWV010000015">
    <property type="protein sequence ID" value="KAJ9122198.1"/>
    <property type="molecule type" value="Genomic_DNA"/>
</dbReference>